<dbReference type="Proteomes" id="UP000678499">
    <property type="component" value="Unassembled WGS sequence"/>
</dbReference>
<feature type="region of interest" description="Disordered" evidence="1">
    <location>
        <begin position="1"/>
        <end position="22"/>
    </location>
</feature>
<evidence type="ECO:0000313" key="2">
    <source>
        <dbReference type="EMBL" id="CAD7280449.1"/>
    </source>
</evidence>
<dbReference type="EMBL" id="OA884217">
    <property type="protein sequence ID" value="CAD7280449.1"/>
    <property type="molecule type" value="Genomic_DNA"/>
</dbReference>
<reference evidence="2" key="1">
    <citation type="submission" date="2020-11" db="EMBL/GenBank/DDBJ databases">
        <authorList>
            <person name="Tran Van P."/>
        </authorList>
    </citation>
    <scope>NUCLEOTIDE SEQUENCE</scope>
</reference>
<evidence type="ECO:0000256" key="1">
    <source>
        <dbReference type="SAM" id="MobiDB-lite"/>
    </source>
</evidence>
<dbReference type="EMBL" id="CAJPEX010002180">
    <property type="protein sequence ID" value="CAG0920601.1"/>
    <property type="molecule type" value="Genomic_DNA"/>
</dbReference>
<feature type="compositionally biased region" description="Acidic residues" evidence="1">
    <location>
        <begin position="1"/>
        <end position="18"/>
    </location>
</feature>
<organism evidence="2">
    <name type="scientific">Notodromas monacha</name>
    <dbReference type="NCBI Taxonomy" id="399045"/>
    <lineage>
        <taxon>Eukaryota</taxon>
        <taxon>Metazoa</taxon>
        <taxon>Ecdysozoa</taxon>
        <taxon>Arthropoda</taxon>
        <taxon>Crustacea</taxon>
        <taxon>Oligostraca</taxon>
        <taxon>Ostracoda</taxon>
        <taxon>Podocopa</taxon>
        <taxon>Podocopida</taxon>
        <taxon>Cypridocopina</taxon>
        <taxon>Cypridoidea</taxon>
        <taxon>Cyprididae</taxon>
        <taxon>Notodromas</taxon>
    </lineage>
</organism>
<accession>A0A7R9BTW5</accession>
<evidence type="ECO:0000313" key="3">
    <source>
        <dbReference type="Proteomes" id="UP000678499"/>
    </source>
</evidence>
<name>A0A7R9BTW5_9CRUS</name>
<keyword evidence="3" id="KW-1185">Reference proteome</keyword>
<sequence>MAEDLREEMEEEDAEPADDFPYVPFHFETFPEERSNINAQKEVLESACKNLAQAYLDLTTEVGMNDEFDAARGWNEKLRRYVKGNDDFSDPNAGTCKKGDPANNSPFVDQAMMKGIENFQVYGHQADENFFLAKANCEADMRISGDLPKVRALERISRLGQELHFLWGGSGHGMIAGMGQKILDLAERDPDKATAYGFHLDSDRAAHNKEVLHMINETVSSIHHIAVQIQSFVGGTLEPTERKHVPLHNHD</sequence>
<protein>
    <submittedName>
        <fullName evidence="2">Uncharacterized protein</fullName>
    </submittedName>
</protein>
<dbReference type="AlphaFoldDB" id="A0A7R9BTW5"/>
<proteinExistence type="predicted"/>
<gene>
    <name evidence="2" type="ORF">NMOB1V02_LOCUS8109</name>
</gene>